<proteinExistence type="predicted"/>
<sequence>MRKKKEEVEVVVVLLLVAAVVASLGDLSQDRDALLDFYNAVGSASSNRRLGWNRSAGAGPCDWRGIECSSTGITRIRLPGVGLAGSVPPGSLSSLTSLRVLSLRSNRLGGPFPDLRNCSQLRALYLQDNRFSGRLPPDFSLWPQLLHINLAYNALNGSIPTSIDNLTRLTTLNLENNTLSGGLAPELSLPRLVRFSVANNNLSGPVPRSLQGFSSAAFDGNVLICGPPLTNNPCPITAAPPAIAPAIPPPGRRRRSRGLSSGAIAGIVLGSIAAAVVAALLCCLLVARSRRQRRATGGGNRHVTGDQLVGSKLVFLDPARRGSFDLEDLLRASAEVLGKGSIGTTYKAVLEDGSIVAVKRLKDVTAPPSQFEHNMQLIGGLRHRNVVPLRAYYHSKDEKLLVSDYMPRGSCSALLHGNRGAGRSPLDWPSRLRIADGAAKGLAYIHEQNGGTFVHGSIKSSNVLLAKDFEACVSDAGLAHLLTTNAAATSSRMLGYRAPEVLETRKVTQKSDVYSYGVLLLELLTGRAPTQASLTDEGIDLPRWVQSVVREEWTAEVFDLELMRYHNIEEDLVQMLQLALSCTSVAPEQRPSMRQVMETIEQLRRASSSDGGGGGGGSGSGTGEDTS</sequence>
<feature type="transmembrane region" description="Helical" evidence="12">
    <location>
        <begin position="263"/>
        <end position="287"/>
    </location>
</feature>
<dbReference type="GO" id="GO:0016020">
    <property type="term" value="C:membrane"/>
    <property type="evidence" value="ECO:0007669"/>
    <property type="project" value="UniProtKB-SubCell"/>
</dbReference>
<name>D8TBM2_SELML</name>
<evidence type="ECO:0000256" key="9">
    <source>
        <dbReference type="ARBA" id="ARBA00022989"/>
    </source>
</evidence>
<evidence type="ECO:0000256" key="6">
    <source>
        <dbReference type="ARBA" id="ARBA00022737"/>
    </source>
</evidence>
<dbReference type="AlphaFoldDB" id="D8TBM2"/>
<dbReference type="FunFam" id="3.30.200.20:FF:000307">
    <property type="entry name" value="pollen receptor-like kinase 1"/>
    <property type="match status" value="1"/>
</dbReference>
<dbReference type="Pfam" id="PF00560">
    <property type="entry name" value="LRR_1"/>
    <property type="match status" value="1"/>
</dbReference>
<dbReference type="Pfam" id="PF08263">
    <property type="entry name" value="LRRNT_2"/>
    <property type="match status" value="1"/>
</dbReference>
<dbReference type="eggNOG" id="ENOG502QT13">
    <property type="taxonomic scope" value="Eukaryota"/>
</dbReference>
<feature type="region of interest" description="Disordered" evidence="11">
    <location>
        <begin position="602"/>
        <end position="627"/>
    </location>
</feature>
<dbReference type="FunCoup" id="D8TBM2">
    <property type="interactions" value="1690"/>
</dbReference>
<keyword evidence="9 12" id="KW-1133">Transmembrane helix</keyword>
<protein>
    <recommendedName>
        <fullName evidence="14">Protein kinase domain-containing protein</fullName>
    </recommendedName>
</protein>
<dbReference type="OMA" id="SICKHYS"/>
<dbReference type="Gramene" id="EFJ05924">
    <property type="protein sequence ID" value="EFJ05924"/>
    <property type="gene ID" value="SELMODRAFT_270002"/>
</dbReference>
<dbReference type="FunFam" id="1.10.510.10:FF:000095">
    <property type="entry name" value="protein STRUBBELIG-RECEPTOR FAMILY 8"/>
    <property type="match status" value="1"/>
</dbReference>
<dbReference type="InterPro" id="IPR050994">
    <property type="entry name" value="At_inactive_RLKs"/>
</dbReference>
<dbReference type="InterPro" id="IPR032675">
    <property type="entry name" value="LRR_dom_sf"/>
</dbReference>
<dbReference type="InterPro" id="IPR001611">
    <property type="entry name" value="Leu-rich_rpt"/>
</dbReference>
<keyword evidence="10 12" id="KW-0472">Membrane</keyword>
<keyword evidence="3" id="KW-0433">Leucine-rich repeat</keyword>
<dbReference type="KEGG" id="smo:SELMODRAFT_270002"/>
<feature type="compositionally biased region" description="Gly residues" evidence="11">
    <location>
        <begin position="610"/>
        <end position="627"/>
    </location>
</feature>
<evidence type="ECO:0000256" key="2">
    <source>
        <dbReference type="ARBA" id="ARBA00022553"/>
    </source>
</evidence>
<keyword evidence="2" id="KW-0597">Phosphoprotein</keyword>
<evidence type="ECO:0000313" key="15">
    <source>
        <dbReference type="EMBL" id="EFJ05924.1"/>
    </source>
</evidence>
<evidence type="ECO:0000256" key="4">
    <source>
        <dbReference type="ARBA" id="ARBA00022692"/>
    </source>
</evidence>
<dbReference type="EMBL" id="GL377711">
    <property type="protein sequence ID" value="EFJ05924.1"/>
    <property type="molecule type" value="Genomic_DNA"/>
</dbReference>
<dbReference type="SUPFAM" id="SSF52058">
    <property type="entry name" value="L domain-like"/>
    <property type="match status" value="1"/>
</dbReference>
<evidence type="ECO:0000256" key="10">
    <source>
        <dbReference type="ARBA" id="ARBA00023136"/>
    </source>
</evidence>
<dbReference type="PANTHER" id="PTHR48010:SF76">
    <property type="entry name" value="INACTIVE RECEPTOR KINASE RLK902-RELATED"/>
    <property type="match status" value="1"/>
</dbReference>
<keyword evidence="16" id="KW-1185">Reference proteome</keyword>
<gene>
    <name evidence="15" type="ORF">SELMODRAFT_270002</name>
</gene>
<dbReference type="InterPro" id="IPR001245">
    <property type="entry name" value="Ser-Thr/Tyr_kinase_cat_dom"/>
</dbReference>
<dbReference type="PROSITE" id="PS50011">
    <property type="entry name" value="PROTEIN_KINASE_DOM"/>
    <property type="match status" value="1"/>
</dbReference>
<keyword evidence="8" id="KW-0067">ATP-binding</keyword>
<dbReference type="Gene3D" id="1.10.510.10">
    <property type="entry name" value="Transferase(Phosphotransferase) domain 1"/>
    <property type="match status" value="1"/>
</dbReference>
<dbReference type="CDD" id="cd14066">
    <property type="entry name" value="STKc_IRAK"/>
    <property type="match status" value="1"/>
</dbReference>
<evidence type="ECO:0000256" key="11">
    <source>
        <dbReference type="SAM" id="MobiDB-lite"/>
    </source>
</evidence>
<reference evidence="15 16" key="1">
    <citation type="journal article" date="2011" name="Science">
        <title>The Selaginella genome identifies genetic changes associated with the evolution of vascular plants.</title>
        <authorList>
            <person name="Banks J.A."/>
            <person name="Nishiyama T."/>
            <person name="Hasebe M."/>
            <person name="Bowman J.L."/>
            <person name="Gribskov M."/>
            <person name="dePamphilis C."/>
            <person name="Albert V.A."/>
            <person name="Aono N."/>
            <person name="Aoyama T."/>
            <person name="Ambrose B.A."/>
            <person name="Ashton N.W."/>
            <person name="Axtell M.J."/>
            <person name="Barker E."/>
            <person name="Barker M.S."/>
            <person name="Bennetzen J.L."/>
            <person name="Bonawitz N.D."/>
            <person name="Chapple C."/>
            <person name="Cheng C."/>
            <person name="Correa L.G."/>
            <person name="Dacre M."/>
            <person name="DeBarry J."/>
            <person name="Dreyer I."/>
            <person name="Elias M."/>
            <person name="Engstrom E.M."/>
            <person name="Estelle M."/>
            <person name="Feng L."/>
            <person name="Finet C."/>
            <person name="Floyd S.K."/>
            <person name="Frommer W.B."/>
            <person name="Fujita T."/>
            <person name="Gramzow L."/>
            <person name="Gutensohn M."/>
            <person name="Harholt J."/>
            <person name="Hattori M."/>
            <person name="Heyl A."/>
            <person name="Hirai T."/>
            <person name="Hiwatashi Y."/>
            <person name="Ishikawa M."/>
            <person name="Iwata M."/>
            <person name="Karol K.G."/>
            <person name="Koehler B."/>
            <person name="Kolukisaoglu U."/>
            <person name="Kubo M."/>
            <person name="Kurata T."/>
            <person name="Lalonde S."/>
            <person name="Li K."/>
            <person name="Li Y."/>
            <person name="Litt A."/>
            <person name="Lyons E."/>
            <person name="Manning G."/>
            <person name="Maruyama T."/>
            <person name="Michael T.P."/>
            <person name="Mikami K."/>
            <person name="Miyazaki S."/>
            <person name="Morinaga S."/>
            <person name="Murata T."/>
            <person name="Mueller-Roeber B."/>
            <person name="Nelson D.R."/>
            <person name="Obara M."/>
            <person name="Oguri Y."/>
            <person name="Olmstead R.G."/>
            <person name="Onodera N."/>
            <person name="Petersen B.L."/>
            <person name="Pils B."/>
            <person name="Prigge M."/>
            <person name="Rensing S.A."/>
            <person name="Riano-Pachon D.M."/>
            <person name="Roberts A.W."/>
            <person name="Sato Y."/>
            <person name="Scheller H.V."/>
            <person name="Schulz B."/>
            <person name="Schulz C."/>
            <person name="Shakirov E.V."/>
            <person name="Shibagaki N."/>
            <person name="Shinohara N."/>
            <person name="Shippen D.E."/>
            <person name="Soerensen I."/>
            <person name="Sotooka R."/>
            <person name="Sugimoto N."/>
            <person name="Sugita M."/>
            <person name="Sumikawa N."/>
            <person name="Tanurdzic M."/>
            <person name="Theissen G."/>
            <person name="Ulvskov P."/>
            <person name="Wakazuki S."/>
            <person name="Weng J.K."/>
            <person name="Willats W.W."/>
            <person name="Wipf D."/>
            <person name="Wolf P.G."/>
            <person name="Yang L."/>
            <person name="Zimmer A.D."/>
            <person name="Zhu Q."/>
            <person name="Mitros T."/>
            <person name="Hellsten U."/>
            <person name="Loque D."/>
            <person name="Otillar R."/>
            <person name="Salamov A."/>
            <person name="Schmutz J."/>
            <person name="Shapiro H."/>
            <person name="Lindquist E."/>
            <person name="Lucas S."/>
            <person name="Rokhsar D."/>
            <person name="Grigoriev I.V."/>
        </authorList>
    </citation>
    <scope>NUCLEOTIDE SEQUENCE [LARGE SCALE GENOMIC DNA]</scope>
</reference>
<evidence type="ECO:0000256" key="3">
    <source>
        <dbReference type="ARBA" id="ARBA00022614"/>
    </source>
</evidence>
<organism evidence="16">
    <name type="scientific">Selaginella moellendorffii</name>
    <name type="common">Spikemoss</name>
    <dbReference type="NCBI Taxonomy" id="88036"/>
    <lineage>
        <taxon>Eukaryota</taxon>
        <taxon>Viridiplantae</taxon>
        <taxon>Streptophyta</taxon>
        <taxon>Embryophyta</taxon>
        <taxon>Tracheophyta</taxon>
        <taxon>Lycopodiopsida</taxon>
        <taxon>Selaginellales</taxon>
        <taxon>Selaginellaceae</taxon>
        <taxon>Selaginella</taxon>
    </lineage>
</organism>
<dbReference type="InterPro" id="IPR013210">
    <property type="entry name" value="LRR_N_plant-typ"/>
</dbReference>
<evidence type="ECO:0000256" key="7">
    <source>
        <dbReference type="ARBA" id="ARBA00022741"/>
    </source>
</evidence>
<keyword evidence="4 12" id="KW-0812">Transmembrane</keyword>
<comment type="subcellular location">
    <subcellularLocation>
        <location evidence="1">Membrane</location>
    </subcellularLocation>
</comment>
<dbReference type="PANTHER" id="PTHR48010">
    <property type="entry name" value="OS05G0588300 PROTEIN"/>
    <property type="match status" value="1"/>
</dbReference>
<dbReference type="GO" id="GO:0004672">
    <property type="term" value="F:protein kinase activity"/>
    <property type="evidence" value="ECO:0007669"/>
    <property type="project" value="InterPro"/>
</dbReference>
<keyword evidence="7" id="KW-0547">Nucleotide-binding</keyword>
<dbReference type="InterPro" id="IPR011009">
    <property type="entry name" value="Kinase-like_dom_sf"/>
</dbReference>
<dbReference type="InterPro" id="IPR000719">
    <property type="entry name" value="Prot_kinase_dom"/>
</dbReference>
<evidence type="ECO:0000256" key="8">
    <source>
        <dbReference type="ARBA" id="ARBA00022840"/>
    </source>
</evidence>
<evidence type="ECO:0000256" key="13">
    <source>
        <dbReference type="SAM" id="SignalP"/>
    </source>
</evidence>
<dbReference type="Pfam" id="PF07714">
    <property type="entry name" value="PK_Tyr_Ser-Thr"/>
    <property type="match status" value="1"/>
</dbReference>
<dbReference type="InParanoid" id="D8TBM2"/>
<dbReference type="GO" id="GO:0005524">
    <property type="term" value="F:ATP binding"/>
    <property type="evidence" value="ECO:0007669"/>
    <property type="project" value="UniProtKB-KW"/>
</dbReference>
<dbReference type="Pfam" id="PF13855">
    <property type="entry name" value="LRR_8"/>
    <property type="match status" value="1"/>
</dbReference>
<dbReference type="Gene3D" id="3.80.10.10">
    <property type="entry name" value="Ribonuclease Inhibitor"/>
    <property type="match status" value="1"/>
</dbReference>
<evidence type="ECO:0000259" key="14">
    <source>
        <dbReference type="PROSITE" id="PS50011"/>
    </source>
</evidence>
<dbReference type="Gene3D" id="3.30.200.20">
    <property type="entry name" value="Phosphorylase Kinase, domain 1"/>
    <property type="match status" value="1"/>
</dbReference>
<dbReference type="FunFam" id="3.80.10.10:FF:000234">
    <property type="entry name" value="Probable inactive receptor kinase RLK902"/>
    <property type="match status" value="1"/>
</dbReference>
<feature type="signal peptide" evidence="13">
    <location>
        <begin position="1"/>
        <end position="22"/>
    </location>
</feature>
<feature type="domain" description="Protein kinase" evidence="14">
    <location>
        <begin position="331"/>
        <end position="603"/>
    </location>
</feature>
<evidence type="ECO:0000256" key="1">
    <source>
        <dbReference type="ARBA" id="ARBA00004370"/>
    </source>
</evidence>
<keyword evidence="6" id="KW-0677">Repeat</keyword>
<dbReference type="Proteomes" id="UP000001514">
    <property type="component" value="Unassembled WGS sequence"/>
</dbReference>
<accession>D8TBM2</accession>
<feature type="chain" id="PRO_5003123462" description="Protein kinase domain-containing protein" evidence="13">
    <location>
        <begin position="23"/>
        <end position="627"/>
    </location>
</feature>
<dbReference type="HOGENOM" id="CLU_000288_92_6_1"/>
<dbReference type="SUPFAM" id="SSF56112">
    <property type="entry name" value="Protein kinase-like (PK-like)"/>
    <property type="match status" value="1"/>
</dbReference>
<keyword evidence="5 13" id="KW-0732">Signal</keyword>
<evidence type="ECO:0000256" key="12">
    <source>
        <dbReference type="SAM" id="Phobius"/>
    </source>
</evidence>
<evidence type="ECO:0000313" key="16">
    <source>
        <dbReference type="Proteomes" id="UP000001514"/>
    </source>
</evidence>
<evidence type="ECO:0000256" key="5">
    <source>
        <dbReference type="ARBA" id="ARBA00022729"/>
    </source>
</evidence>